<dbReference type="Proteomes" id="UP000015103">
    <property type="component" value="Unassembled WGS sequence"/>
</dbReference>
<keyword evidence="2" id="KW-1185">Reference proteome</keyword>
<name>T1I8Y2_RHOPR</name>
<accession>T1I8Y2</accession>
<dbReference type="AlphaFoldDB" id="T1I8Y2"/>
<organism evidence="1 2">
    <name type="scientific">Rhodnius prolixus</name>
    <name type="common">Triatomid bug</name>
    <dbReference type="NCBI Taxonomy" id="13249"/>
    <lineage>
        <taxon>Eukaryota</taxon>
        <taxon>Metazoa</taxon>
        <taxon>Ecdysozoa</taxon>
        <taxon>Arthropoda</taxon>
        <taxon>Hexapoda</taxon>
        <taxon>Insecta</taxon>
        <taxon>Pterygota</taxon>
        <taxon>Neoptera</taxon>
        <taxon>Paraneoptera</taxon>
        <taxon>Hemiptera</taxon>
        <taxon>Heteroptera</taxon>
        <taxon>Panheteroptera</taxon>
        <taxon>Cimicomorpha</taxon>
        <taxon>Reduviidae</taxon>
        <taxon>Triatominae</taxon>
        <taxon>Rhodnius</taxon>
    </lineage>
</organism>
<evidence type="ECO:0000313" key="1">
    <source>
        <dbReference type="EnsemblMetazoa" id="RPRC012754-PA"/>
    </source>
</evidence>
<dbReference type="EMBL" id="ACPB03001914">
    <property type="status" value="NOT_ANNOTATED_CDS"/>
    <property type="molecule type" value="Genomic_DNA"/>
</dbReference>
<evidence type="ECO:0000313" key="2">
    <source>
        <dbReference type="Proteomes" id="UP000015103"/>
    </source>
</evidence>
<dbReference type="VEuPathDB" id="VectorBase:RPRC012754"/>
<dbReference type="HOGENOM" id="CLU_2443577_0_0_1"/>
<reference evidence="1" key="1">
    <citation type="submission" date="2015-05" db="UniProtKB">
        <authorList>
            <consortium name="EnsemblMetazoa"/>
        </authorList>
    </citation>
    <scope>IDENTIFICATION</scope>
</reference>
<sequence length="90" mass="11053">MNYQKATGYNYPESFYNYIREIERDEELEKEIFPDGHVSELRSPSIMEEDCLDNYNVLWNILRKEQRKRDCYIMKAVWDSEKDEKLFKSK</sequence>
<protein>
    <submittedName>
        <fullName evidence="1">Uncharacterized protein</fullName>
    </submittedName>
</protein>
<proteinExistence type="predicted"/>
<dbReference type="InParanoid" id="T1I8Y2"/>
<dbReference type="EnsemblMetazoa" id="RPRC012754-RA">
    <property type="protein sequence ID" value="RPRC012754-PA"/>
    <property type="gene ID" value="RPRC012754"/>
</dbReference>